<evidence type="ECO:0000313" key="9">
    <source>
        <dbReference type="Proteomes" id="UP000774000"/>
    </source>
</evidence>
<evidence type="ECO:0000256" key="3">
    <source>
        <dbReference type="ARBA" id="ARBA00022801"/>
    </source>
</evidence>
<evidence type="ECO:0000256" key="6">
    <source>
        <dbReference type="SAM" id="Phobius"/>
    </source>
</evidence>
<dbReference type="GO" id="GO:0030288">
    <property type="term" value="C:outer membrane-bounded periplasmic space"/>
    <property type="evidence" value="ECO:0007669"/>
    <property type="project" value="TreeGrafter"/>
</dbReference>
<dbReference type="Pfam" id="PF03572">
    <property type="entry name" value="Peptidase_S41"/>
    <property type="match status" value="1"/>
</dbReference>
<protein>
    <submittedName>
        <fullName evidence="8">Carboxyl-terminal processing protease</fullName>
        <ecNumber evidence="8">3.4.21.102</ecNumber>
    </submittedName>
</protein>
<dbReference type="FunFam" id="2.30.42.10:FF:000063">
    <property type="entry name" value="Peptidase, S41 family"/>
    <property type="match status" value="1"/>
</dbReference>
<dbReference type="InterPro" id="IPR055210">
    <property type="entry name" value="CtpA/B_N"/>
</dbReference>
<organism evidence="8 9">
    <name type="scientific">Halanaerobacter jeridensis</name>
    <dbReference type="NCBI Taxonomy" id="706427"/>
    <lineage>
        <taxon>Bacteria</taxon>
        <taxon>Bacillati</taxon>
        <taxon>Bacillota</taxon>
        <taxon>Clostridia</taxon>
        <taxon>Halanaerobiales</taxon>
        <taxon>Halobacteroidaceae</taxon>
        <taxon>Halanaerobacter</taxon>
    </lineage>
</organism>
<proteinExistence type="inferred from homology"/>
<feature type="domain" description="PDZ" evidence="7">
    <location>
        <begin position="98"/>
        <end position="163"/>
    </location>
</feature>
<dbReference type="SUPFAM" id="SSF52096">
    <property type="entry name" value="ClpP/crotonase"/>
    <property type="match status" value="1"/>
</dbReference>
<dbReference type="Proteomes" id="UP000774000">
    <property type="component" value="Unassembled WGS sequence"/>
</dbReference>
<dbReference type="InterPro" id="IPR041489">
    <property type="entry name" value="PDZ_6"/>
</dbReference>
<keyword evidence="6" id="KW-0812">Transmembrane</keyword>
<keyword evidence="3 5" id="KW-0378">Hydrolase</keyword>
<dbReference type="InterPro" id="IPR002477">
    <property type="entry name" value="Peptidoglycan-bd-like"/>
</dbReference>
<dbReference type="AlphaFoldDB" id="A0A938XTM1"/>
<dbReference type="Pfam" id="PF01471">
    <property type="entry name" value="PG_binding_1"/>
    <property type="match status" value="1"/>
</dbReference>
<dbReference type="EC" id="3.4.21.102" evidence="8"/>
<gene>
    <name evidence="8" type="ORF">JOC47_002171</name>
</gene>
<dbReference type="EMBL" id="JAFBDQ010000011">
    <property type="protein sequence ID" value="MBM7557305.1"/>
    <property type="molecule type" value="Genomic_DNA"/>
</dbReference>
<dbReference type="CDD" id="cd06782">
    <property type="entry name" value="cpPDZ_CPP-like"/>
    <property type="match status" value="1"/>
</dbReference>
<dbReference type="Gene3D" id="1.10.101.10">
    <property type="entry name" value="PGBD-like superfamily/PGBD"/>
    <property type="match status" value="1"/>
</dbReference>
<dbReference type="SMART" id="SM00228">
    <property type="entry name" value="PDZ"/>
    <property type="match status" value="1"/>
</dbReference>
<dbReference type="CDD" id="cd07560">
    <property type="entry name" value="Peptidase_S41_CPP"/>
    <property type="match status" value="1"/>
</dbReference>
<dbReference type="NCBIfam" id="TIGR00225">
    <property type="entry name" value="prc"/>
    <property type="match status" value="1"/>
</dbReference>
<keyword evidence="6" id="KW-1133">Transmembrane helix</keyword>
<evidence type="ECO:0000256" key="4">
    <source>
        <dbReference type="ARBA" id="ARBA00022825"/>
    </source>
</evidence>
<dbReference type="RefSeq" id="WP_204702063.1">
    <property type="nucleotide sequence ID" value="NZ_JAFBDQ010000011.1"/>
</dbReference>
<dbReference type="SMART" id="SM00245">
    <property type="entry name" value="TSPc"/>
    <property type="match status" value="1"/>
</dbReference>
<evidence type="ECO:0000313" key="8">
    <source>
        <dbReference type="EMBL" id="MBM7557305.1"/>
    </source>
</evidence>
<name>A0A938XTM1_9FIRM</name>
<evidence type="ECO:0000256" key="2">
    <source>
        <dbReference type="ARBA" id="ARBA00022670"/>
    </source>
</evidence>
<dbReference type="PROSITE" id="PS50106">
    <property type="entry name" value="PDZ"/>
    <property type="match status" value="1"/>
</dbReference>
<keyword evidence="9" id="KW-1185">Reference proteome</keyword>
<keyword evidence="2 5" id="KW-0645">Protease</keyword>
<dbReference type="GO" id="GO:0006508">
    <property type="term" value="P:proteolysis"/>
    <property type="evidence" value="ECO:0007669"/>
    <property type="project" value="UniProtKB-KW"/>
</dbReference>
<keyword evidence="4 5" id="KW-0720">Serine protease</keyword>
<dbReference type="InterPro" id="IPR036034">
    <property type="entry name" value="PDZ_sf"/>
</dbReference>
<evidence type="ECO:0000259" key="7">
    <source>
        <dbReference type="PROSITE" id="PS50106"/>
    </source>
</evidence>
<feature type="transmembrane region" description="Helical" evidence="6">
    <location>
        <begin position="9"/>
        <end position="28"/>
    </location>
</feature>
<dbReference type="PANTHER" id="PTHR32060:SF30">
    <property type="entry name" value="CARBOXY-TERMINAL PROCESSING PROTEASE CTPA"/>
    <property type="match status" value="1"/>
</dbReference>
<evidence type="ECO:0000256" key="1">
    <source>
        <dbReference type="ARBA" id="ARBA00009179"/>
    </source>
</evidence>
<dbReference type="Gene3D" id="2.30.42.10">
    <property type="match status" value="1"/>
</dbReference>
<dbReference type="Gene3D" id="3.30.750.44">
    <property type="match status" value="1"/>
</dbReference>
<dbReference type="SUPFAM" id="SSF47090">
    <property type="entry name" value="PGBD-like"/>
    <property type="match status" value="1"/>
</dbReference>
<dbReference type="InterPro" id="IPR029045">
    <property type="entry name" value="ClpP/crotonase-like_dom_sf"/>
</dbReference>
<dbReference type="InterPro" id="IPR036365">
    <property type="entry name" value="PGBD-like_sf"/>
</dbReference>
<dbReference type="InterPro" id="IPR036366">
    <property type="entry name" value="PGBDSf"/>
</dbReference>
<accession>A0A938XTM1</accession>
<dbReference type="PANTHER" id="PTHR32060">
    <property type="entry name" value="TAIL-SPECIFIC PROTEASE"/>
    <property type="match status" value="1"/>
</dbReference>
<dbReference type="Gene3D" id="3.90.226.10">
    <property type="entry name" value="2-enoyl-CoA Hydratase, Chain A, domain 1"/>
    <property type="match status" value="1"/>
</dbReference>
<sequence length="475" mass="52128">MITNNKKKLLIGITIFIITVLSTVGFFIHDSYANSSNGSNYEHANKFEKLFVIYDIIEQSYVEDMGVKPLVTGAIDGMLNALDDPYTGYLPPKEYEGMKKDFEGKYGGIGIMITLRNGKITIVSPFKGTPGAKAGLEAGDIIHKVEGKKTKGMQLQQAVDLMRGEPGTKVTLTIKRGLKENIVDPEDQNYETMEIDITRAQIEVPYVTSELKEDNVGYIELTRFIENSGQKIKEAISELDKQGAEGYVLDLRNNPGGLLRQASRVASNFLDEGPVVYVKERGKNKQPVPLSRGFEATDKPLVILVNGGSASASEIVTGAVKDNKRGTIVGTKTFGKGVVQSLIPLTDGSAVKMTTARYYTPNGTFIHHEGIKPDVKVAVSDTPDNSNLIKTKNAQKILKAINYYQGAIDGIYGPKTAQAVLKLQQEYDIELTGVIDSATEKKLAQVASRKNVQDKIKTEDKQLNKAIEILKKKFN</sequence>
<evidence type="ECO:0000256" key="5">
    <source>
        <dbReference type="RuleBase" id="RU004404"/>
    </source>
</evidence>
<keyword evidence="6" id="KW-0472">Membrane</keyword>
<dbReference type="InterPro" id="IPR004447">
    <property type="entry name" value="Peptidase_S41A"/>
</dbReference>
<dbReference type="SUPFAM" id="SSF50156">
    <property type="entry name" value="PDZ domain-like"/>
    <property type="match status" value="1"/>
</dbReference>
<comment type="caution">
    <text evidence="8">The sequence shown here is derived from an EMBL/GenBank/DDBJ whole genome shotgun (WGS) entry which is preliminary data.</text>
</comment>
<dbReference type="GO" id="GO:0004252">
    <property type="term" value="F:serine-type endopeptidase activity"/>
    <property type="evidence" value="ECO:0007669"/>
    <property type="project" value="UniProtKB-EC"/>
</dbReference>
<reference evidence="8" key="1">
    <citation type="submission" date="2021-01" db="EMBL/GenBank/DDBJ databases">
        <title>Genomic Encyclopedia of Type Strains, Phase IV (KMG-IV): sequencing the most valuable type-strain genomes for metagenomic binning, comparative biology and taxonomic classification.</title>
        <authorList>
            <person name="Goeker M."/>
        </authorList>
    </citation>
    <scope>NUCLEOTIDE SEQUENCE</scope>
    <source>
        <strain evidence="8">DSM 23230</strain>
    </source>
</reference>
<comment type="similarity">
    <text evidence="1 5">Belongs to the peptidase S41A family.</text>
</comment>
<dbReference type="Pfam" id="PF22694">
    <property type="entry name" value="CtpB_N-like"/>
    <property type="match status" value="1"/>
</dbReference>
<dbReference type="InterPro" id="IPR001478">
    <property type="entry name" value="PDZ"/>
</dbReference>
<dbReference type="GO" id="GO:0007165">
    <property type="term" value="P:signal transduction"/>
    <property type="evidence" value="ECO:0007669"/>
    <property type="project" value="TreeGrafter"/>
</dbReference>
<dbReference type="Pfam" id="PF17820">
    <property type="entry name" value="PDZ_6"/>
    <property type="match status" value="1"/>
</dbReference>
<dbReference type="InterPro" id="IPR005151">
    <property type="entry name" value="Tail-specific_protease"/>
</dbReference>